<dbReference type="AlphaFoldDB" id="A0A2A6FES6"/>
<gene>
    <name evidence="1" type="ORF">CN311_15135</name>
</gene>
<sequence>MSRIDVFVAPKPSPALIKIMTFVNRIVMLHGIPGLRDLLPFNRLAVLRGVANVRHIDFPDDDRRRLEACCGAGKATFITPNHPEFFTDWMIDKEIVSQVSPLAASWATHGVVNGLGRIMQKFWLANNLIAQIPGNSGAAKEHSVAWALKGHGVLLHPEGGVGWHANVVVPLLPGAIEMGFEALKRGRATDGDFKAWIVPVVWKLAFTGDVEPALAQECGYVEKSLKIERHAADTLAERVRHIYATLLSRDESACDMMPDAQGSYAARQKRLLIELSRRLGKLIPVESGAPVDSGAPIQSDTNEIAELLRRSRRWLREGAGDPEEQRQVRALADTIQRIQRVGPWAWSSPRITQEEIAEHLKRIRNDYCKGTLRDTINRFVPQPAGPRRAHIRSPEPLGLHAWQGSIDEALAELHRRMQDAITTVVGQVEADGGFIFYPNPFYHP</sequence>
<organism evidence="1 2">
    <name type="scientific">Mesorhizobium sanjuanii</name>
    <dbReference type="NCBI Taxonomy" id="2037900"/>
    <lineage>
        <taxon>Bacteria</taxon>
        <taxon>Pseudomonadati</taxon>
        <taxon>Pseudomonadota</taxon>
        <taxon>Alphaproteobacteria</taxon>
        <taxon>Hyphomicrobiales</taxon>
        <taxon>Phyllobacteriaceae</taxon>
        <taxon>Mesorhizobium</taxon>
    </lineage>
</organism>
<protein>
    <submittedName>
        <fullName evidence="1">Uncharacterized protein</fullName>
    </submittedName>
</protein>
<proteinExistence type="predicted"/>
<dbReference type="EMBL" id="NWQG01000089">
    <property type="protein sequence ID" value="PDQ20242.1"/>
    <property type="molecule type" value="Genomic_DNA"/>
</dbReference>
<evidence type="ECO:0000313" key="2">
    <source>
        <dbReference type="Proteomes" id="UP000219182"/>
    </source>
</evidence>
<keyword evidence="2" id="KW-1185">Reference proteome</keyword>
<evidence type="ECO:0000313" key="1">
    <source>
        <dbReference type="EMBL" id="PDQ20242.1"/>
    </source>
</evidence>
<reference evidence="1 2" key="1">
    <citation type="submission" date="2017-09" db="EMBL/GenBank/DDBJ databases">
        <title>Mesorhizobum sanjuanii sp. nov. isolated from nodules of Lotus tenuis in saline-alkaline lowlands of Flooding Pampa.</title>
        <authorList>
            <person name="Sannazzaro A.I."/>
            <person name="Torres Tejerizo G.A."/>
            <person name="Fontana F."/>
            <person name="Cumpa Velazquez L.M."/>
            <person name="Hansen L."/>
            <person name="Pistorio M."/>
            <person name="Estrella M.J."/>
        </authorList>
    </citation>
    <scope>NUCLEOTIDE SEQUENCE [LARGE SCALE GENOMIC DNA]</scope>
    <source>
        <strain evidence="1 2">BSA136</strain>
    </source>
</reference>
<dbReference type="Proteomes" id="UP000219182">
    <property type="component" value="Unassembled WGS sequence"/>
</dbReference>
<name>A0A2A6FES6_9HYPH</name>
<accession>A0A2A6FES6</accession>
<comment type="caution">
    <text evidence="1">The sequence shown here is derived from an EMBL/GenBank/DDBJ whole genome shotgun (WGS) entry which is preliminary data.</text>
</comment>
<dbReference type="RefSeq" id="WP_097574598.1">
    <property type="nucleotide sequence ID" value="NZ_NWQG01000089.1"/>
</dbReference>